<dbReference type="InterPro" id="IPR049945">
    <property type="entry name" value="AAA_22"/>
</dbReference>
<dbReference type="InterPro" id="IPR027417">
    <property type="entry name" value="P-loop_NTPase"/>
</dbReference>
<feature type="domain" description="AAA+ ATPase" evidence="1">
    <location>
        <begin position="41"/>
        <end position="204"/>
    </location>
</feature>
<dbReference type="GO" id="GO:0016887">
    <property type="term" value="F:ATP hydrolysis activity"/>
    <property type="evidence" value="ECO:0007669"/>
    <property type="project" value="InterPro"/>
</dbReference>
<evidence type="ECO:0000313" key="2">
    <source>
        <dbReference type="EMBL" id="MSU07351.1"/>
    </source>
</evidence>
<dbReference type="Pfam" id="PF13401">
    <property type="entry name" value="AAA_22"/>
    <property type="match status" value="1"/>
</dbReference>
<dbReference type="SMART" id="SM00382">
    <property type="entry name" value="AAA"/>
    <property type="match status" value="1"/>
</dbReference>
<dbReference type="InterPro" id="IPR003593">
    <property type="entry name" value="AAA+_ATPase"/>
</dbReference>
<evidence type="ECO:0000259" key="1">
    <source>
        <dbReference type="SMART" id="SM00382"/>
    </source>
</evidence>
<evidence type="ECO:0000313" key="3">
    <source>
        <dbReference type="Proteomes" id="UP000460549"/>
    </source>
</evidence>
<keyword evidence="3" id="KW-1185">Reference proteome</keyword>
<organism evidence="2 3">
    <name type="scientific">Bullifex porci</name>
    <dbReference type="NCBI Taxonomy" id="2606638"/>
    <lineage>
        <taxon>Bacteria</taxon>
        <taxon>Pseudomonadati</taxon>
        <taxon>Spirochaetota</taxon>
        <taxon>Spirochaetia</taxon>
        <taxon>Spirochaetales</taxon>
        <taxon>Spirochaetaceae</taxon>
        <taxon>Bullifex</taxon>
    </lineage>
</organism>
<accession>A0A7X2PEG6</accession>
<comment type="caution">
    <text evidence="2">The sequence shown here is derived from an EMBL/GenBank/DDBJ whole genome shotgun (WGS) entry which is preliminary data.</text>
</comment>
<protein>
    <submittedName>
        <fullName evidence="2">AAA family ATPase</fullName>
    </submittedName>
</protein>
<dbReference type="InterPro" id="IPR052026">
    <property type="entry name" value="ExeA_AAA_ATPase_DNA-bind"/>
</dbReference>
<dbReference type="SUPFAM" id="SSF52540">
    <property type="entry name" value="P-loop containing nucleoside triphosphate hydrolases"/>
    <property type="match status" value="1"/>
</dbReference>
<dbReference type="PANTHER" id="PTHR35894">
    <property type="entry name" value="GENERAL SECRETION PATHWAY PROTEIN A-RELATED"/>
    <property type="match status" value="1"/>
</dbReference>
<sequence length="266" mass="30120">MNYVSRYGLEFNPFIKNSKEILYENNNYKEVKVRLDYLLQTKGIGLITGDPGCGKTTIVRNYTNNLNQNAYKIIYLPLSTLTVLEAYKQLAIAFNIEPFHRKYENFAAIQDAIRRLNIEKKIIPIIIFDEANYLSSSFLNDIKILFNFEMDSRDLAVVLLVGQSVLNNALNMKSNEALRQRIITSYNIGTMSIEESCIYIKTKLSNAGSSSDIFTPQALRAIASYSSGNPRVISRVCDLALMIANKIDKSNIDEEVANLAINEINM</sequence>
<dbReference type="RefSeq" id="WP_154427026.1">
    <property type="nucleotide sequence ID" value="NZ_JAQYGB010000080.1"/>
</dbReference>
<dbReference type="Proteomes" id="UP000460549">
    <property type="component" value="Unassembled WGS sequence"/>
</dbReference>
<dbReference type="EMBL" id="VUNN01000044">
    <property type="protein sequence ID" value="MSU07351.1"/>
    <property type="molecule type" value="Genomic_DNA"/>
</dbReference>
<dbReference type="AlphaFoldDB" id="A0A7X2PEG6"/>
<dbReference type="PANTHER" id="PTHR35894:SF1">
    <property type="entry name" value="PHOSPHORIBULOKINASE _ URIDINE KINASE FAMILY"/>
    <property type="match status" value="1"/>
</dbReference>
<reference evidence="2 3" key="1">
    <citation type="submission" date="2019-08" db="EMBL/GenBank/DDBJ databases">
        <title>In-depth cultivation of the pig gut microbiome towards novel bacterial diversity and tailored functional studies.</title>
        <authorList>
            <person name="Wylensek D."/>
            <person name="Hitch T.C.A."/>
            <person name="Clavel T."/>
        </authorList>
    </citation>
    <scope>NUCLEOTIDE SEQUENCE [LARGE SCALE GENOMIC DNA]</scope>
    <source>
        <strain evidence="2 3">NM-380-WT-3C1</strain>
    </source>
</reference>
<gene>
    <name evidence="2" type="ORF">FYJ80_11400</name>
</gene>
<dbReference type="Gene3D" id="3.40.50.300">
    <property type="entry name" value="P-loop containing nucleotide triphosphate hydrolases"/>
    <property type="match status" value="1"/>
</dbReference>
<name>A0A7X2PEG6_9SPIO</name>
<proteinExistence type="predicted"/>